<dbReference type="RefSeq" id="WP_243547555.1">
    <property type="nucleotide sequence ID" value="NZ_CP094532.1"/>
</dbReference>
<sequence>MKYIYTAFLVLCYSLVSSQTKLIQYMTRVPDASHFINYKTDIWQNKVFYKSQGYLMYFDGINLPKVVKKTNDNAFYSNQFKSTTNWMYFTDKNPTTNLIELWRTDGTDANTIKLDEATSIIINQVGSGYSYQTAILYDSELNGQFFYFKNNSLYKTDGSVSTLIKSNLYRQGTYFICNNAFYFYNYNSSTNTEHGIYKYDGAVLENIYPVVMDYTVVANSISYLLGKFGNKILFAGIYNKVKGFYSIDTVTGSVVLELPTEYLSDADWNNVSGSISKDGIYLKLSVTKNNATTYGIYRFGADGLIKIIDTYDLNVKQFVCNDNLIYLVYTKNSESNTSLYFRKMTLSGNLISESRIKDISNMNTSAKFGFFRDSYWFQYSLPNIADFELWRTDGTNENTVQVQNIDESQNMSSGPTNFFVLNDRLYFFGSKSYMPCLYEFAGDFTFNNNKQDNNWNNKENWNSLLLPSSVDDANIPNSQNLQINGSAFAKNLNVSSPIDISSGSLNISGNIDLGAKITLNGNNLNLKGSDSKITNANSTNYIITNGTGTVNVENLDAARGTVNLPIGTATNYNPISISNSGTSDTFSARVSDGIQNTTNGAVNSTWEISEATAGGSNVNVTLGWNASQENSSFSRNSAKVGHYLNGTWNEENSGSVSGTDSFTISATGITSFSPFSVMNFGALAANNISKNQVSVYPNPFSDNLNISTDENASIYLYDLSGKLISKEFLVKGSNSLNKSSLQKGIYFYQIKGKDGNMVSSGKIIKK</sequence>
<name>A0ABY4BKR5_9FLAO</name>
<dbReference type="NCBIfam" id="TIGR04183">
    <property type="entry name" value="Por_Secre_tail"/>
    <property type="match status" value="1"/>
</dbReference>
<evidence type="ECO:0000256" key="1">
    <source>
        <dbReference type="ARBA" id="ARBA00022729"/>
    </source>
</evidence>
<dbReference type="EMBL" id="CP094532">
    <property type="protein sequence ID" value="UOE39769.1"/>
    <property type="molecule type" value="Genomic_DNA"/>
</dbReference>
<proteinExistence type="predicted"/>
<dbReference type="InterPro" id="IPR026444">
    <property type="entry name" value="Secre_tail"/>
</dbReference>
<evidence type="ECO:0000259" key="2">
    <source>
        <dbReference type="Pfam" id="PF18962"/>
    </source>
</evidence>
<gene>
    <name evidence="3" type="ORF">MTP09_07490</name>
</gene>
<dbReference type="Pfam" id="PF18962">
    <property type="entry name" value="Por_Secre_tail"/>
    <property type="match status" value="1"/>
</dbReference>
<feature type="domain" description="Secretion system C-terminal sorting" evidence="2">
    <location>
        <begin position="695"/>
        <end position="760"/>
    </location>
</feature>
<organism evidence="3 4">
    <name type="scientific">Chryseobacterium suipulveris</name>
    <dbReference type="NCBI Taxonomy" id="2929800"/>
    <lineage>
        <taxon>Bacteria</taxon>
        <taxon>Pseudomonadati</taxon>
        <taxon>Bacteroidota</taxon>
        <taxon>Flavobacteriia</taxon>
        <taxon>Flavobacteriales</taxon>
        <taxon>Weeksellaceae</taxon>
        <taxon>Chryseobacterium group</taxon>
        <taxon>Chryseobacterium</taxon>
    </lineage>
</organism>
<evidence type="ECO:0000313" key="4">
    <source>
        <dbReference type="Proteomes" id="UP000831460"/>
    </source>
</evidence>
<keyword evidence="1" id="KW-0732">Signal</keyword>
<evidence type="ECO:0000313" key="3">
    <source>
        <dbReference type="EMBL" id="UOE39769.1"/>
    </source>
</evidence>
<accession>A0ABY4BKR5</accession>
<protein>
    <submittedName>
        <fullName evidence="3">T9SS type A sorting domain-containing protein</fullName>
    </submittedName>
</protein>
<dbReference type="Proteomes" id="UP000831460">
    <property type="component" value="Chromosome"/>
</dbReference>
<keyword evidence="4" id="KW-1185">Reference proteome</keyword>
<reference evidence="3 4" key="1">
    <citation type="submission" date="2022-03" db="EMBL/GenBank/DDBJ databases">
        <title>Chryseobacterium sp. isolated from particulate matters in swine house.</title>
        <authorList>
            <person name="Won M."/>
            <person name="Kim S.-J."/>
            <person name="Kwon S.-W."/>
        </authorList>
    </citation>
    <scope>NUCLEOTIDE SEQUENCE [LARGE SCALE GENOMIC DNA]</scope>
    <source>
        <strain evidence="3 4">SC2-2</strain>
    </source>
</reference>